<accession>A0A4U6VZM9</accession>
<protein>
    <submittedName>
        <fullName evidence="1">Uncharacterized protein</fullName>
    </submittedName>
</protein>
<dbReference type="EMBL" id="CM016553">
    <property type="protein sequence ID" value="TKW34715.1"/>
    <property type="molecule type" value="Genomic_DNA"/>
</dbReference>
<evidence type="ECO:0000313" key="2">
    <source>
        <dbReference type="Proteomes" id="UP000298652"/>
    </source>
</evidence>
<sequence>MRCRYCEIERYVAHVCHEWPKWRKAGTSVEAI</sequence>
<dbReference type="AlphaFoldDB" id="A0A4U6VZM9"/>
<dbReference type="Gramene" id="TKW34715">
    <property type="protein sequence ID" value="TKW34715"/>
    <property type="gene ID" value="SEVIR_2G324150v2"/>
</dbReference>
<proteinExistence type="predicted"/>
<keyword evidence="2" id="KW-1185">Reference proteome</keyword>
<gene>
    <name evidence="1" type="ORF">SEVIR_2G324150v2</name>
</gene>
<evidence type="ECO:0000313" key="1">
    <source>
        <dbReference type="EMBL" id="TKW34715.1"/>
    </source>
</evidence>
<dbReference type="Proteomes" id="UP000298652">
    <property type="component" value="Chromosome 2"/>
</dbReference>
<name>A0A4U6VZM9_SETVI</name>
<organism evidence="1 2">
    <name type="scientific">Setaria viridis</name>
    <name type="common">Green bristlegrass</name>
    <name type="synonym">Setaria italica subsp. viridis</name>
    <dbReference type="NCBI Taxonomy" id="4556"/>
    <lineage>
        <taxon>Eukaryota</taxon>
        <taxon>Viridiplantae</taxon>
        <taxon>Streptophyta</taxon>
        <taxon>Embryophyta</taxon>
        <taxon>Tracheophyta</taxon>
        <taxon>Spermatophyta</taxon>
        <taxon>Magnoliopsida</taxon>
        <taxon>Liliopsida</taxon>
        <taxon>Poales</taxon>
        <taxon>Poaceae</taxon>
        <taxon>PACMAD clade</taxon>
        <taxon>Panicoideae</taxon>
        <taxon>Panicodae</taxon>
        <taxon>Paniceae</taxon>
        <taxon>Cenchrinae</taxon>
        <taxon>Setaria</taxon>
    </lineage>
</organism>
<reference evidence="1" key="1">
    <citation type="submission" date="2019-03" db="EMBL/GenBank/DDBJ databases">
        <title>WGS assembly of Setaria viridis.</title>
        <authorList>
            <person name="Huang P."/>
            <person name="Jenkins J."/>
            <person name="Grimwood J."/>
            <person name="Barry K."/>
            <person name="Healey A."/>
            <person name="Mamidi S."/>
            <person name="Sreedasyam A."/>
            <person name="Shu S."/>
            <person name="Feldman M."/>
            <person name="Wu J."/>
            <person name="Yu Y."/>
            <person name="Chen C."/>
            <person name="Johnson J."/>
            <person name="Rokhsar D."/>
            <person name="Baxter I."/>
            <person name="Schmutz J."/>
            <person name="Brutnell T."/>
            <person name="Kellogg E."/>
        </authorList>
    </citation>
    <scope>NUCLEOTIDE SEQUENCE [LARGE SCALE GENOMIC DNA]</scope>
</reference>